<dbReference type="EMBL" id="JAMKPW020000001">
    <property type="protein sequence ID" value="KAK8221984.1"/>
    <property type="molecule type" value="Genomic_DNA"/>
</dbReference>
<gene>
    <name evidence="1" type="ORF">M8818_000151</name>
</gene>
<dbReference type="Proteomes" id="UP001320706">
    <property type="component" value="Unassembled WGS sequence"/>
</dbReference>
<protein>
    <submittedName>
        <fullName evidence="1">Uncharacterized protein</fullName>
    </submittedName>
</protein>
<proteinExistence type="predicted"/>
<accession>A0ACC3SQ91</accession>
<evidence type="ECO:0000313" key="2">
    <source>
        <dbReference type="Proteomes" id="UP001320706"/>
    </source>
</evidence>
<organism evidence="1 2">
    <name type="scientific">Zalaria obscura</name>
    <dbReference type="NCBI Taxonomy" id="2024903"/>
    <lineage>
        <taxon>Eukaryota</taxon>
        <taxon>Fungi</taxon>
        <taxon>Dikarya</taxon>
        <taxon>Ascomycota</taxon>
        <taxon>Pezizomycotina</taxon>
        <taxon>Dothideomycetes</taxon>
        <taxon>Dothideomycetidae</taxon>
        <taxon>Dothideales</taxon>
        <taxon>Zalariaceae</taxon>
        <taxon>Zalaria</taxon>
    </lineage>
</organism>
<name>A0ACC3SQ91_9PEZI</name>
<reference evidence="1" key="1">
    <citation type="submission" date="2024-02" db="EMBL/GenBank/DDBJ databases">
        <title>Metagenome Assembled Genome of Zalaria obscura JY119.</title>
        <authorList>
            <person name="Vighnesh L."/>
            <person name="Jagadeeshwari U."/>
            <person name="Venkata Ramana C."/>
            <person name="Sasikala C."/>
        </authorList>
    </citation>
    <scope>NUCLEOTIDE SEQUENCE</scope>
    <source>
        <strain evidence="1">JY119</strain>
    </source>
</reference>
<comment type="caution">
    <text evidence="1">The sequence shown here is derived from an EMBL/GenBank/DDBJ whole genome shotgun (WGS) entry which is preliminary data.</text>
</comment>
<sequence>MDTITVTPTSATSPKLEKKHSVGDIRYNGSVQDGQEKVYGCAHLKGLLEHARHPALDQYARLVGTIRGPTSISTRLPKSNSYTSISLKPTYLCLQCPNVATAEQRGLHKKDHLFTVESSNGFLYCQECKDFIYDPALEEIRSQNGQSLWLPQRMAACTITGTHTPAGKKRKFSNYISDVDSRILSANSLANPCRATGLRGLYNMGQTCFMSVVLQSLIHNPFIRSYYLSEGHRSTECEREACTSCALDDIFTEFHSTEKAEGYGAVAMLQGSWKGGGNLAGYQQQDAHEYLQFILNNLHSANTEDDEEHKAEDCSCIIHRTFCGLLRSTVTCSKCKNVTTALDPFMDLSVDVKSQSPKKKKDEANGVQHSPAIDLTDCLDRFTSAEMLPAAEYKCTRCDSQQNASKRLSLSRLPPVLPIHLKRFSHSKTAATSIKLDTKVHFPLSLDMGPYTSRFMSPASDDKGKPQSHATNGESATLATSRPIYDLSSVVVHKGKMDSGHYVSYARVSGEWFMFDDSKVVLVDEKEVLGVEAYMLFYIVREIEA</sequence>
<evidence type="ECO:0000313" key="1">
    <source>
        <dbReference type="EMBL" id="KAK8221984.1"/>
    </source>
</evidence>
<keyword evidence="2" id="KW-1185">Reference proteome</keyword>